<proteinExistence type="predicted"/>
<dbReference type="EMBL" id="FOHX01000016">
    <property type="protein sequence ID" value="SEU39141.1"/>
    <property type="molecule type" value="Genomic_DNA"/>
</dbReference>
<dbReference type="RefSeq" id="WP_177241071.1">
    <property type="nucleotide sequence ID" value="NZ_FOHX01000016.1"/>
</dbReference>
<evidence type="ECO:0000313" key="1">
    <source>
        <dbReference type="EMBL" id="SEU39141.1"/>
    </source>
</evidence>
<dbReference type="AlphaFoldDB" id="A0A1I0LG42"/>
<organism evidence="1 2">
    <name type="scientific">Nonomuraea wenchangensis</name>
    <dbReference type="NCBI Taxonomy" id="568860"/>
    <lineage>
        <taxon>Bacteria</taxon>
        <taxon>Bacillati</taxon>
        <taxon>Actinomycetota</taxon>
        <taxon>Actinomycetes</taxon>
        <taxon>Streptosporangiales</taxon>
        <taxon>Streptosporangiaceae</taxon>
        <taxon>Nonomuraea</taxon>
    </lineage>
</organism>
<reference evidence="1 2" key="1">
    <citation type="submission" date="2016-10" db="EMBL/GenBank/DDBJ databases">
        <authorList>
            <person name="de Groot N.N."/>
        </authorList>
    </citation>
    <scope>NUCLEOTIDE SEQUENCE [LARGE SCALE GENOMIC DNA]</scope>
    <source>
        <strain evidence="1 2">CGMCC 4.5598</strain>
    </source>
</reference>
<evidence type="ECO:0000313" key="2">
    <source>
        <dbReference type="Proteomes" id="UP000199361"/>
    </source>
</evidence>
<keyword evidence="2" id="KW-1185">Reference proteome</keyword>
<dbReference type="Proteomes" id="UP000199361">
    <property type="component" value="Unassembled WGS sequence"/>
</dbReference>
<protein>
    <submittedName>
        <fullName evidence="1">Uncharacterized protein</fullName>
    </submittedName>
</protein>
<gene>
    <name evidence="1" type="ORF">SAMN05421811_116148</name>
</gene>
<name>A0A1I0LG42_9ACTN</name>
<sequence>MNAELEYSVMQHHASELRRAAAEQRRVREALRGPQAERRHRSFFARFRSA</sequence>
<accession>A0A1I0LG42</accession>